<dbReference type="InterPro" id="IPR050515">
    <property type="entry name" value="Beta-lactam/transpept"/>
</dbReference>
<dbReference type="Gene3D" id="3.40.710.10">
    <property type="entry name" value="DD-peptidase/beta-lactamase superfamily"/>
    <property type="match status" value="1"/>
</dbReference>
<evidence type="ECO:0000256" key="4">
    <source>
        <dbReference type="SAM" id="Phobius"/>
    </source>
</evidence>
<dbReference type="SUPFAM" id="SSF56519">
    <property type="entry name" value="Penicillin binding protein dimerisation domain"/>
    <property type="match status" value="1"/>
</dbReference>
<keyword evidence="4" id="KW-0812">Transmembrane</keyword>
<dbReference type="Gene3D" id="3.30.10.20">
    <property type="match status" value="1"/>
</dbReference>
<keyword evidence="2" id="KW-0378">Hydrolase</keyword>
<evidence type="ECO:0000256" key="2">
    <source>
        <dbReference type="ARBA" id="ARBA00022645"/>
    </source>
</evidence>
<dbReference type="InterPro" id="IPR005543">
    <property type="entry name" value="PASTA_dom"/>
</dbReference>
<organism evidence="6 7">
    <name type="scientific">Larkinella punicea</name>
    <dbReference type="NCBI Taxonomy" id="2315727"/>
    <lineage>
        <taxon>Bacteria</taxon>
        <taxon>Pseudomonadati</taxon>
        <taxon>Bacteroidota</taxon>
        <taxon>Cytophagia</taxon>
        <taxon>Cytophagales</taxon>
        <taxon>Spirosomataceae</taxon>
        <taxon>Larkinella</taxon>
    </lineage>
</organism>
<dbReference type="RefSeq" id="WP_114407668.1">
    <property type="nucleotide sequence ID" value="NZ_QOWE01000016.1"/>
</dbReference>
<reference evidence="6 7" key="1">
    <citation type="submission" date="2018-07" db="EMBL/GenBank/DDBJ databases">
        <title>Genome analysis of Larkinella rosea.</title>
        <authorList>
            <person name="Zhou Z."/>
            <person name="Wang G."/>
        </authorList>
    </citation>
    <scope>NUCLEOTIDE SEQUENCE [LARGE SCALE GENOMIC DNA]</scope>
    <source>
        <strain evidence="7">zzj9</strain>
    </source>
</reference>
<comment type="caution">
    <text evidence="6">The sequence shown here is derived from an EMBL/GenBank/DDBJ whole genome shotgun (WGS) entry which is preliminary data.</text>
</comment>
<dbReference type="Pfam" id="PF03717">
    <property type="entry name" value="PBP_dimer"/>
    <property type="match status" value="1"/>
</dbReference>
<dbReference type="CDD" id="cd06575">
    <property type="entry name" value="PASTA_Pbp2x-like_2"/>
    <property type="match status" value="1"/>
</dbReference>
<proteinExistence type="predicted"/>
<accession>A0A368JMR4</accession>
<keyword evidence="7" id="KW-1185">Reference proteome</keyword>
<sequence length="726" mass="81574">MNVKKAILRRATLASVAICLFALAIIGQLVYVQFFQKLDGRMWKDRITQFHIKKDTLRATRGNIYSRNEDPLAISLPYYYVGIDPRVAKADSFDKKVDSLAMLLSQKFGERSRNEYAYMIRKARENERQYLLLSRKKITYQERLAMQKWPFFRRDRSKSGLGGGKFDPVYQRYHPYGRMALRTVGYLNPETAKGLVGLETSFQKELAGKDGVGLVESLSGGVRMPIEDGSDIKPEPGMDVYTTLDVNFQDMAETALLHGLEKYEAERGCLIVMEVETGEIRAMANLTLKDGKYVENFNHALAGGGDPGSTFKLPTFVALLEEKLIRPEQMVHTGGGIVMYRGRRISDAKRSGHGSITAAQVFEKSSNVGVHLLMSSSNMYNHPDTYCRYMRRFKLDKPSGLRLIGETMPVIPNPQSPGWSKLSLNSMAIGYELKLTPLQMLTFYNAIANDGKWVQPMLVKQVRRANEVVKDYEPYVAQEPICSQTTIRQVKKMLEGVVERGTAKKSQSPYYRFAGKTGTAQKLINGRYQVGKYLTSFIGYFPAEKPKYSIAVIIDTPHGANIDLLYGGSVSAPVFREIADRIYAYDVQMHRPVAIASKTVRQSGKGIKAGFADDIRTISTELNMDAKPDADGWVTTETQGTRTQWVSQTTQNKVPDLRGMTLRDALHLLENRGFRVRFEGYGKVIDQSVPPGDPLPNPRKISLTLRQSARPDTLVVAVNKKNQSGR</sequence>
<dbReference type="Pfam" id="PF00905">
    <property type="entry name" value="Transpeptidase"/>
    <property type="match status" value="1"/>
</dbReference>
<dbReference type="SUPFAM" id="SSF54184">
    <property type="entry name" value="Penicillin-binding protein 2x (pbp-2x), c-terminal domain"/>
    <property type="match status" value="1"/>
</dbReference>
<dbReference type="PANTHER" id="PTHR30627">
    <property type="entry name" value="PEPTIDOGLYCAN D,D-TRANSPEPTIDASE"/>
    <property type="match status" value="1"/>
</dbReference>
<keyword evidence="4" id="KW-1133">Transmembrane helix</keyword>
<evidence type="ECO:0000256" key="3">
    <source>
        <dbReference type="ARBA" id="ARBA00023136"/>
    </source>
</evidence>
<dbReference type="AlphaFoldDB" id="A0A368JMR4"/>
<dbReference type="Proteomes" id="UP000253383">
    <property type="component" value="Unassembled WGS sequence"/>
</dbReference>
<dbReference type="PROSITE" id="PS51178">
    <property type="entry name" value="PASTA"/>
    <property type="match status" value="1"/>
</dbReference>
<evidence type="ECO:0000313" key="6">
    <source>
        <dbReference type="EMBL" id="RCR67863.1"/>
    </source>
</evidence>
<dbReference type="Gene3D" id="3.90.1310.10">
    <property type="entry name" value="Penicillin-binding protein 2a (Domain 2)"/>
    <property type="match status" value="1"/>
</dbReference>
<keyword evidence="2" id="KW-0645">Protease</keyword>
<feature type="transmembrane region" description="Helical" evidence="4">
    <location>
        <begin position="12"/>
        <end position="34"/>
    </location>
</feature>
<dbReference type="SUPFAM" id="SSF56601">
    <property type="entry name" value="beta-lactamase/transpeptidase-like"/>
    <property type="match status" value="1"/>
</dbReference>
<keyword evidence="2" id="KW-0121">Carboxypeptidase</keyword>
<evidence type="ECO:0000313" key="7">
    <source>
        <dbReference type="Proteomes" id="UP000253383"/>
    </source>
</evidence>
<keyword evidence="3 4" id="KW-0472">Membrane</keyword>
<dbReference type="InterPro" id="IPR036138">
    <property type="entry name" value="PBP_dimer_sf"/>
</dbReference>
<dbReference type="OrthoDB" id="9804124at2"/>
<dbReference type="GO" id="GO:0071555">
    <property type="term" value="P:cell wall organization"/>
    <property type="evidence" value="ECO:0007669"/>
    <property type="project" value="TreeGrafter"/>
</dbReference>
<dbReference type="PANTHER" id="PTHR30627:SF1">
    <property type="entry name" value="PEPTIDOGLYCAN D,D-TRANSPEPTIDASE FTSI"/>
    <property type="match status" value="1"/>
</dbReference>
<comment type="subcellular location">
    <subcellularLocation>
        <location evidence="1">Membrane</location>
    </subcellularLocation>
</comment>
<dbReference type="InterPro" id="IPR005311">
    <property type="entry name" value="PBP_dimer"/>
</dbReference>
<name>A0A368JMR4_9BACT</name>
<dbReference type="GO" id="GO:0004180">
    <property type="term" value="F:carboxypeptidase activity"/>
    <property type="evidence" value="ECO:0007669"/>
    <property type="project" value="UniProtKB-KW"/>
</dbReference>
<dbReference type="Gene3D" id="3.30.450.330">
    <property type="match status" value="1"/>
</dbReference>
<dbReference type="SMART" id="SM00740">
    <property type="entry name" value="PASTA"/>
    <property type="match status" value="1"/>
</dbReference>
<dbReference type="GO" id="GO:0008658">
    <property type="term" value="F:penicillin binding"/>
    <property type="evidence" value="ECO:0007669"/>
    <property type="project" value="InterPro"/>
</dbReference>
<dbReference type="InterPro" id="IPR001460">
    <property type="entry name" value="PCN-bd_Tpept"/>
</dbReference>
<dbReference type="InterPro" id="IPR012338">
    <property type="entry name" value="Beta-lactam/transpept-like"/>
</dbReference>
<dbReference type="Pfam" id="PF03793">
    <property type="entry name" value="PASTA"/>
    <property type="match status" value="1"/>
</dbReference>
<gene>
    <name evidence="6" type="ORF">DUE52_19235</name>
</gene>
<dbReference type="EMBL" id="QOWE01000016">
    <property type="protein sequence ID" value="RCR67863.1"/>
    <property type="molecule type" value="Genomic_DNA"/>
</dbReference>
<evidence type="ECO:0000256" key="1">
    <source>
        <dbReference type="ARBA" id="ARBA00004370"/>
    </source>
</evidence>
<dbReference type="GO" id="GO:0005886">
    <property type="term" value="C:plasma membrane"/>
    <property type="evidence" value="ECO:0007669"/>
    <property type="project" value="TreeGrafter"/>
</dbReference>
<feature type="domain" description="PASTA" evidence="5">
    <location>
        <begin position="648"/>
        <end position="707"/>
    </location>
</feature>
<protein>
    <submittedName>
        <fullName evidence="6">PASTA domain-containing protein</fullName>
    </submittedName>
</protein>
<evidence type="ECO:0000259" key="5">
    <source>
        <dbReference type="PROSITE" id="PS51178"/>
    </source>
</evidence>